<accession>A0A833RJC1</accession>
<gene>
    <name evidence="1" type="ORF">FCM35_KLT09456</name>
</gene>
<dbReference type="AlphaFoldDB" id="A0A833RJC1"/>
<sequence length="172" mass="19193">MSKAPIFPISEPQHFSDYGFDPQISYFQVLEEARKHAKRGNDTKPCLDSVHLKLQKPISKDKHHRRTTAGKWLRSAGSALLFWKRNKKENSYSRSYSRHPYSTSYPTCYSSSYSASGPLYVTDSYSQAEVVTCRAKSGPLAGPYFNLRELNLVSGAQSNSGGAGAMPVYLVT</sequence>
<evidence type="ECO:0000313" key="1">
    <source>
        <dbReference type="EMBL" id="KAF3340612.1"/>
    </source>
</evidence>
<keyword evidence="2" id="KW-1185">Reference proteome</keyword>
<comment type="caution">
    <text evidence="1">The sequence shown here is derived from an EMBL/GenBank/DDBJ whole genome shotgun (WGS) entry which is preliminary data.</text>
</comment>
<dbReference type="PANTHER" id="PTHR35488">
    <property type="entry name" value="OS05G0358900 PROTEIN-RELATED"/>
    <property type="match status" value="1"/>
</dbReference>
<dbReference type="Proteomes" id="UP000623129">
    <property type="component" value="Unassembled WGS sequence"/>
</dbReference>
<reference evidence="1" key="1">
    <citation type="submission" date="2020-01" db="EMBL/GenBank/DDBJ databases">
        <title>Genome sequence of Kobresia littledalei, the first chromosome-level genome in the family Cyperaceae.</title>
        <authorList>
            <person name="Qu G."/>
        </authorList>
    </citation>
    <scope>NUCLEOTIDE SEQUENCE</scope>
    <source>
        <strain evidence="1">C.B.Clarke</strain>
        <tissue evidence="1">Leaf</tissue>
    </source>
</reference>
<organism evidence="1 2">
    <name type="scientific">Carex littledalei</name>
    <dbReference type="NCBI Taxonomy" id="544730"/>
    <lineage>
        <taxon>Eukaryota</taxon>
        <taxon>Viridiplantae</taxon>
        <taxon>Streptophyta</taxon>
        <taxon>Embryophyta</taxon>
        <taxon>Tracheophyta</taxon>
        <taxon>Spermatophyta</taxon>
        <taxon>Magnoliopsida</taxon>
        <taxon>Liliopsida</taxon>
        <taxon>Poales</taxon>
        <taxon>Cyperaceae</taxon>
        <taxon>Cyperoideae</taxon>
        <taxon>Cariceae</taxon>
        <taxon>Carex</taxon>
        <taxon>Carex subgen. Euthyceras</taxon>
    </lineage>
</organism>
<name>A0A833RJC1_9POAL</name>
<protein>
    <submittedName>
        <fullName evidence="1">Uncharacterized protein</fullName>
    </submittedName>
</protein>
<dbReference type="OrthoDB" id="696784at2759"/>
<dbReference type="EMBL" id="SWLB01000002">
    <property type="protein sequence ID" value="KAF3340612.1"/>
    <property type="molecule type" value="Genomic_DNA"/>
</dbReference>
<evidence type="ECO:0000313" key="2">
    <source>
        <dbReference type="Proteomes" id="UP000623129"/>
    </source>
</evidence>
<dbReference type="PANTHER" id="PTHR35488:SF2">
    <property type="entry name" value="OS05G0358900 PROTEIN"/>
    <property type="match status" value="1"/>
</dbReference>
<proteinExistence type="predicted"/>